<name>E1ZL66_CHLVA</name>
<keyword evidence="1" id="KW-0732">Signal</keyword>
<dbReference type="Proteomes" id="UP000008141">
    <property type="component" value="Unassembled WGS sequence"/>
</dbReference>
<feature type="chain" id="PRO_5003155861" description="DUF3598 domain-containing protein" evidence="1">
    <location>
        <begin position="19"/>
        <end position="288"/>
    </location>
</feature>
<gene>
    <name evidence="2" type="ORF">CHLNCDRAFT_136845</name>
</gene>
<dbReference type="AlphaFoldDB" id="E1ZL66"/>
<dbReference type="KEGG" id="cvr:CHLNCDRAFT_136845"/>
<evidence type="ECO:0000256" key="1">
    <source>
        <dbReference type="SAM" id="SignalP"/>
    </source>
</evidence>
<organism evidence="3">
    <name type="scientific">Chlorella variabilis</name>
    <name type="common">Green alga</name>
    <dbReference type="NCBI Taxonomy" id="554065"/>
    <lineage>
        <taxon>Eukaryota</taxon>
        <taxon>Viridiplantae</taxon>
        <taxon>Chlorophyta</taxon>
        <taxon>core chlorophytes</taxon>
        <taxon>Trebouxiophyceae</taxon>
        <taxon>Chlorellales</taxon>
        <taxon>Chlorellaceae</taxon>
        <taxon>Chlorella clade</taxon>
        <taxon>Chlorella</taxon>
    </lineage>
</organism>
<dbReference type="InParanoid" id="E1ZL66"/>
<evidence type="ECO:0008006" key="4">
    <source>
        <dbReference type="Google" id="ProtNLM"/>
    </source>
</evidence>
<dbReference type="RefSeq" id="XP_005845708.1">
    <property type="nucleotide sequence ID" value="XM_005845646.1"/>
</dbReference>
<dbReference type="EMBL" id="GL433851">
    <property type="protein sequence ID" value="EFN53606.1"/>
    <property type="molecule type" value="Genomic_DNA"/>
</dbReference>
<dbReference type="Pfam" id="PF20181">
    <property type="entry name" value="DUF6544"/>
    <property type="match status" value="1"/>
</dbReference>
<dbReference type="InterPro" id="IPR046674">
    <property type="entry name" value="DUF6544"/>
</dbReference>
<evidence type="ECO:0000313" key="2">
    <source>
        <dbReference type="EMBL" id="EFN53606.1"/>
    </source>
</evidence>
<proteinExistence type="predicted"/>
<reference evidence="2 3" key="1">
    <citation type="journal article" date="2010" name="Plant Cell">
        <title>The Chlorella variabilis NC64A genome reveals adaptation to photosymbiosis, coevolution with viruses, and cryptic sex.</title>
        <authorList>
            <person name="Blanc G."/>
            <person name="Duncan G."/>
            <person name="Agarkova I."/>
            <person name="Borodovsky M."/>
            <person name="Gurnon J."/>
            <person name="Kuo A."/>
            <person name="Lindquist E."/>
            <person name="Lucas S."/>
            <person name="Pangilinan J."/>
            <person name="Polle J."/>
            <person name="Salamov A."/>
            <person name="Terry A."/>
            <person name="Yamada T."/>
            <person name="Dunigan D.D."/>
            <person name="Grigoriev I.V."/>
            <person name="Claverie J.M."/>
            <person name="Van Etten J.L."/>
        </authorList>
    </citation>
    <scope>NUCLEOTIDE SEQUENCE [LARGE SCALE GENOMIC DNA]</scope>
    <source>
        <strain evidence="2 3">NC64A</strain>
    </source>
</reference>
<accession>E1ZL66</accession>
<evidence type="ECO:0000313" key="3">
    <source>
        <dbReference type="Proteomes" id="UP000008141"/>
    </source>
</evidence>
<sequence length="288" mass="31310">MGWTSFAWLNPLSWLTAAYVKKESAARRAVEAEAAAAARPDPAGAALLAPQALAELPACVRRNLERVGASADDFTLVTAQQSGEFRHGKNLPWRALAATQVVSPRVPAFFWAARCGFLPLMGLRGFDCRAGGKGSVDWRFWGWLPALSGAGPLTDRAMLVRWLAEAPGYPQALLPSPLLRWEAVPGCDDKARAVLTHRGTTVSGIFTFDEAGLVASFRSDDYVRPLPRGETERRTWIVRYSGHKAVPVAGALGRGKLVPTEYAAYRVEPGSGEEYCYVTFRFDSVAAQ</sequence>
<keyword evidence="3" id="KW-1185">Reference proteome</keyword>
<dbReference type="GeneID" id="17352892"/>
<dbReference type="OrthoDB" id="509461at2759"/>
<feature type="signal peptide" evidence="1">
    <location>
        <begin position="1"/>
        <end position="18"/>
    </location>
</feature>
<protein>
    <recommendedName>
        <fullName evidence="4">DUF3598 domain-containing protein</fullName>
    </recommendedName>
</protein>